<proteinExistence type="predicted"/>
<comment type="caution">
    <text evidence="9">The sequence shown here is derived from an EMBL/GenBank/DDBJ whole genome shotgun (WGS) entry which is preliminary data.</text>
</comment>
<evidence type="ECO:0000313" key="10">
    <source>
        <dbReference type="Proteomes" id="UP000600247"/>
    </source>
</evidence>
<evidence type="ECO:0000256" key="5">
    <source>
        <dbReference type="ARBA" id="ARBA00022989"/>
    </source>
</evidence>
<feature type="transmembrane region" description="Helical" evidence="7">
    <location>
        <begin position="237"/>
        <end position="254"/>
    </location>
</feature>
<comment type="subcellular location">
    <subcellularLocation>
        <location evidence="1">Cell membrane</location>
        <topology evidence="1">Multi-pass membrane protein</topology>
    </subcellularLocation>
</comment>
<gene>
    <name evidence="9" type="primary">ybcL</name>
    <name evidence="9" type="ORF">GCM10010918_25990</name>
</gene>
<dbReference type="Gene3D" id="1.20.1250.20">
    <property type="entry name" value="MFS general substrate transporter like domains"/>
    <property type="match status" value="1"/>
</dbReference>
<feature type="transmembrane region" description="Helical" evidence="7">
    <location>
        <begin position="266"/>
        <end position="286"/>
    </location>
</feature>
<feature type="transmembrane region" description="Helical" evidence="7">
    <location>
        <begin position="202"/>
        <end position="225"/>
    </location>
</feature>
<dbReference type="SUPFAM" id="SSF103473">
    <property type="entry name" value="MFS general substrate transporter"/>
    <property type="match status" value="1"/>
</dbReference>
<keyword evidence="5 7" id="KW-1133">Transmembrane helix</keyword>
<keyword evidence="2" id="KW-0813">Transport</keyword>
<evidence type="ECO:0000259" key="8">
    <source>
        <dbReference type="PROSITE" id="PS50850"/>
    </source>
</evidence>
<feature type="transmembrane region" description="Helical" evidence="7">
    <location>
        <begin position="99"/>
        <end position="118"/>
    </location>
</feature>
<keyword evidence="6 7" id="KW-0472">Membrane</keyword>
<evidence type="ECO:0000256" key="2">
    <source>
        <dbReference type="ARBA" id="ARBA00022448"/>
    </source>
</evidence>
<feature type="transmembrane region" description="Helical" evidence="7">
    <location>
        <begin position="355"/>
        <end position="375"/>
    </location>
</feature>
<feature type="transmembrane region" description="Helical" evidence="7">
    <location>
        <begin position="7"/>
        <end position="28"/>
    </location>
</feature>
<feature type="domain" description="Major facilitator superfamily (MFS) profile" evidence="8">
    <location>
        <begin position="6"/>
        <end position="381"/>
    </location>
</feature>
<feature type="transmembrane region" description="Helical" evidence="7">
    <location>
        <begin position="292"/>
        <end position="309"/>
    </location>
</feature>
<dbReference type="InterPro" id="IPR001958">
    <property type="entry name" value="Tet-R_TetA/multi-R_MdtG-like"/>
</dbReference>
<evidence type="ECO:0000256" key="4">
    <source>
        <dbReference type="ARBA" id="ARBA00022692"/>
    </source>
</evidence>
<evidence type="ECO:0000256" key="3">
    <source>
        <dbReference type="ARBA" id="ARBA00022475"/>
    </source>
</evidence>
<dbReference type="PRINTS" id="PR01035">
    <property type="entry name" value="TCRTETA"/>
</dbReference>
<name>A0A917H820_9BACL</name>
<dbReference type="GO" id="GO:0005886">
    <property type="term" value="C:plasma membrane"/>
    <property type="evidence" value="ECO:0007669"/>
    <property type="project" value="UniProtKB-SubCell"/>
</dbReference>
<reference evidence="9 10" key="1">
    <citation type="journal article" date="2014" name="Int. J. Syst. Evol. Microbiol.">
        <title>Complete genome sequence of Corynebacterium casei LMG S-19264T (=DSM 44701T), isolated from a smear-ripened cheese.</title>
        <authorList>
            <consortium name="US DOE Joint Genome Institute (JGI-PGF)"/>
            <person name="Walter F."/>
            <person name="Albersmeier A."/>
            <person name="Kalinowski J."/>
            <person name="Ruckert C."/>
        </authorList>
    </citation>
    <scope>NUCLEOTIDE SEQUENCE [LARGE SCALE GENOMIC DNA]</scope>
    <source>
        <strain evidence="9 10">CGMCC 1.15286</strain>
    </source>
</reference>
<dbReference type="InterPro" id="IPR020846">
    <property type="entry name" value="MFS_dom"/>
</dbReference>
<dbReference type="Proteomes" id="UP000600247">
    <property type="component" value="Unassembled WGS sequence"/>
</dbReference>
<organism evidence="9 10">
    <name type="scientific">Paenibacillus radicis</name>
    <name type="common">ex Gao et al. 2016</name>
    <dbReference type="NCBI Taxonomy" id="1737354"/>
    <lineage>
        <taxon>Bacteria</taxon>
        <taxon>Bacillati</taxon>
        <taxon>Bacillota</taxon>
        <taxon>Bacilli</taxon>
        <taxon>Bacillales</taxon>
        <taxon>Paenibacillaceae</taxon>
        <taxon>Paenibacillus</taxon>
    </lineage>
</organism>
<evidence type="ECO:0000313" key="9">
    <source>
        <dbReference type="EMBL" id="GGG69623.1"/>
    </source>
</evidence>
<accession>A0A917H820</accession>
<dbReference type="EMBL" id="BMHY01000004">
    <property type="protein sequence ID" value="GGG69623.1"/>
    <property type="molecule type" value="Genomic_DNA"/>
</dbReference>
<dbReference type="Pfam" id="PF07690">
    <property type="entry name" value="MFS_1"/>
    <property type="match status" value="1"/>
</dbReference>
<evidence type="ECO:0000256" key="7">
    <source>
        <dbReference type="SAM" id="Phobius"/>
    </source>
</evidence>
<dbReference type="PANTHER" id="PTHR43124">
    <property type="entry name" value="PURINE EFFLUX PUMP PBUE"/>
    <property type="match status" value="1"/>
</dbReference>
<keyword evidence="10" id="KW-1185">Reference proteome</keyword>
<keyword evidence="4 7" id="KW-0812">Transmembrane</keyword>
<keyword evidence="3" id="KW-1003">Cell membrane</keyword>
<feature type="transmembrane region" description="Helical" evidence="7">
    <location>
        <begin position="130"/>
        <end position="148"/>
    </location>
</feature>
<dbReference type="InterPro" id="IPR011701">
    <property type="entry name" value="MFS"/>
</dbReference>
<sequence>MSSTLKIYILAILSFLVGTSEYVIAGILDRIAASTGVSLVTAGQLITVFSLAYAFGTPLVMVMTARMERKKLLLFAIGFFVLSNALAYVLPGIELLNASRILMGISAGVVVVVSMTIATKVARPGKEGSALAAVLMGFTASLIFGVPLGRIMATAYEWKAVFGVIALLGFAAIFLIALLIPRVQGEEVVSLRQQLALLKRPRVMIVLSVTFFWIIGYSIFYSYITPFLMTEAGMSDSALNTILFVIGIASLIGSRSGGSATDKWGLHRVLIIGLILNGIALVLIAFGFHAPVLLIAMLVLWSIAVWSLGPPQQLHVITIAPESTGIMLSLNSMILQLAMAAGAGIGGLVVERISLPSITWFAAAAIALAFVAANVSRRMSSR</sequence>
<dbReference type="InterPro" id="IPR036259">
    <property type="entry name" value="MFS_trans_sf"/>
</dbReference>
<feature type="transmembrane region" description="Helical" evidence="7">
    <location>
        <begin position="40"/>
        <end position="60"/>
    </location>
</feature>
<feature type="transmembrane region" description="Helical" evidence="7">
    <location>
        <begin position="160"/>
        <end position="181"/>
    </location>
</feature>
<dbReference type="RefSeq" id="WP_188889602.1">
    <property type="nucleotide sequence ID" value="NZ_BMHY01000004.1"/>
</dbReference>
<dbReference type="GO" id="GO:0022857">
    <property type="term" value="F:transmembrane transporter activity"/>
    <property type="evidence" value="ECO:0007669"/>
    <property type="project" value="InterPro"/>
</dbReference>
<evidence type="ECO:0000256" key="6">
    <source>
        <dbReference type="ARBA" id="ARBA00023136"/>
    </source>
</evidence>
<dbReference type="InterPro" id="IPR050189">
    <property type="entry name" value="MFS_Efflux_Transporters"/>
</dbReference>
<feature type="transmembrane region" description="Helical" evidence="7">
    <location>
        <begin position="72"/>
        <end position="93"/>
    </location>
</feature>
<evidence type="ECO:0000256" key="1">
    <source>
        <dbReference type="ARBA" id="ARBA00004651"/>
    </source>
</evidence>
<dbReference type="CDD" id="cd17324">
    <property type="entry name" value="MFS_NepI_like"/>
    <property type="match status" value="1"/>
</dbReference>
<dbReference type="PANTHER" id="PTHR43124:SF10">
    <property type="entry name" value="PURINE EFFLUX PUMP PBUE"/>
    <property type="match status" value="1"/>
</dbReference>
<protein>
    <submittedName>
        <fullName evidence="9">MFS-type transporter YbcL</fullName>
    </submittedName>
</protein>
<dbReference type="PROSITE" id="PS50850">
    <property type="entry name" value="MFS"/>
    <property type="match status" value="1"/>
</dbReference>
<dbReference type="AlphaFoldDB" id="A0A917H820"/>